<dbReference type="KEGG" id="achi:CDG60_15575"/>
<protein>
    <submittedName>
        <fullName evidence="3">DUF2059 domain-containing protein</fullName>
    </submittedName>
</protein>
<feature type="chain" id="PRO_5017539422" evidence="1">
    <location>
        <begin position="26"/>
        <end position="180"/>
    </location>
</feature>
<keyword evidence="1" id="KW-0732">Signal</keyword>
<organism evidence="3 5">
    <name type="scientific">Acinetobacter chinensis</name>
    <dbReference type="NCBI Taxonomy" id="2004650"/>
    <lineage>
        <taxon>Bacteria</taxon>
        <taxon>Pseudomonadati</taxon>
        <taxon>Pseudomonadota</taxon>
        <taxon>Gammaproteobacteria</taxon>
        <taxon>Moraxellales</taxon>
        <taxon>Moraxellaceae</taxon>
        <taxon>Acinetobacter</taxon>
    </lineage>
</organism>
<sequence length="180" mass="20129">MTSLLKLKSILITAGILTFSTAGFAQTVQDTTLEKLLKLSNTSQLIIQSSHDMKPLFDAQAQDLLKANLGLQTLNKEQQRAAEKISQLLQNTNQEIVSDPKFLNLIKSGYRSTFTEEEAQAYIQFLSTPMGQSINNKSSRLMNDIVKGTVSLTGEIMNDPARQEKFREQMMAIIHPLILK</sequence>
<dbReference type="Pfam" id="PF09832">
    <property type="entry name" value="DUF2059"/>
    <property type="match status" value="1"/>
</dbReference>
<reference evidence="5" key="1">
    <citation type="submission" date="2018-09" db="EMBL/GenBank/DDBJ databases">
        <title>The complete genome of Acinetobacter sp. strain WCHAc010005.</title>
        <authorList>
            <person name="Hu Y."/>
            <person name="Long H."/>
            <person name="Feng Y."/>
            <person name="Zong Z."/>
        </authorList>
    </citation>
    <scope>NUCLEOTIDE SEQUENCE [LARGE SCALE GENOMIC DNA]</scope>
    <source>
        <strain evidence="5">WCHAc010005</strain>
    </source>
</reference>
<keyword evidence="6" id="KW-1185">Reference proteome</keyword>
<evidence type="ECO:0000259" key="2">
    <source>
        <dbReference type="Pfam" id="PF09832"/>
    </source>
</evidence>
<reference evidence="4 6" key="3">
    <citation type="submission" date="2023-06" db="EMBL/GenBank/DDBJ databases">
        <title>Genomic Analysis of Acinetobacter Strains Recovered from South Australian Aquatic Samples provides Insights into the Circulation of Antibiotic Resistance determinants in the Environment.</title>
        <authorList>
            <person name="Tobin L."/>
            <person name="Jarocki V.M."/>
            <person name="Kenyon J."/>
            <person name="Drigo B."/>
            <person name="Donner E."/>
            <person name="Djordjevic S.P."/>
            <person name="Hamidian M."/>
        </authorList>
    </citation>
    <scope>NUCLEOTIDE SEQUENCE [LARGE SCALE GENOMIC DNA]</scope>
    <source>
        <strain evidence="4 6">SAAc652</strain>
    </source>
</reference>
<accession>A0A3B7LY99</accession>
<gene>
    <name evidence="3" type="ORF">CDG60_15575</name>
    <name evidence="4" type="ORF">QR674_11000</name>
</gene>
<evidence type="ECO:0000313" key="6">
    <source>
        <dbReference type="Proteomes" id="UP001278188"/>
    </source>
</evidence>
<feature type="domain" description="DUF2059" evidence="2">
    <location>
        <begin position="107"/>
        <end position="148"/>
    </location>
</feature>
<evidence type="ECO:0000313" key="5">
    <source>
        <dbReference type="Proteomes" id="UP000263753"/>
    </source>
</evidence>
<evidence type="ECO:0000256" key="1">
    <source>
        <dbReference type="SAM" id="SignalP"/>
    </source>
</evidence>
<dbReference type="RefSeq" id="WP_087512756.1">
    <property type="nucleotide sequence ID" value="NZ_CP032134.1"/>
</dbReference>
<dbReference type="Proteomes" id="UP000263753">
    <property type="component" value="Chromosome"/>
</dbReference>
<dbReference type="EMBL" id="JASVDY010000003">
    <property type="protein sequence ID" value="MDV2469512.1"/>
    <property type="molecule type" value="Genomic_DNA"/>
</dbReference>
<dbReference type="EMBL" id="CP032134">
    <property type="protein sequence ID" value="AXY57856.1"/>
    <property type="molecule type" value="Genomic_DNA"/>
</dbReference>
<dbReference type="AlphaFoldDB" id="A0A3B7LY99"/>
<dbReference type="Proteomes" id="UP001278188">
    <property type="component" value="Unassembled WGS sequence"/>
</dbReference>
<evidence type="ECO:0000313" key="4">
    <source>
        <dbReference type="EMBL" id="MDV2469512.1"/>
    </source>
</evidence>
<evidence type="ECO:0000313" key="3">
    <source>
        <dbReference type="EMBL" id="AXY57856.1"/>
    </source>
</evidence>
<reference evidence="3" key="2">
    <citation type="journal article" date="2019" name="J. Microbiol.">
        <title>Acinetobacter chinensis, a novel Acinetobacter species, carrying blaNDM-1, recovered from hospital sewage.</title>
        <authorList>
            <person name="Hu Y."/>
            <person name="Feng Y."/>
            <person name="Qin J."/>
            <person name="Zhang X."/>
            <person name="Zong Z."/>
        </authorList>
    </citation>
    <scope>NUCLEOTIDE SEQUENCE</scope>
    <source>
        <strain evidence="3">WCHAc010005</strain>
    </source>
</reference>
<proteinExistence type="predicted"/>
<feature type="signal peptide" evidence="1">
    <location>
        <begin position="1"/>
        <end position="25"/>
    </location>
</feature>
<dbReference type="InterPro" id="IPR018637">
    <property type="entry name" value="DUF2059"/>
</dbReference>
<name>A0A3B7LY99_9GAMM</name>